<keyword evidence="4 5" id="KW-0472">Membrane</keyword>
<reference evidence="6 7" key="1">
    <citation type="submission" date="2017-04" db="EMBL/GenBank/DDBJ databases">
        <title>Genome Sequence of the Model Brown-Rot Fungus Postia placenta SB12.</title>
        <authorList>
            <consortium name="DOE Joint Genome Institute"/>
            <person name="Gaskell J."/>
            <person name="Kersten P."/>
            <person name="Larrondo L.F."/>
            <person name="Canessa P."/>
            <person name="Martinez D."/>
            <person name="Hibbett D."/>
            <person name="Schmoll M."/>
            <person name="Kubicek C.P."/>
            <person name="Martinez A.T."/>
            <person name="Yadav J."/>
            <person name="Master E."/>
            <person name="Magnuson J.K."/>
            <person name="James T."/>
            <person name="Yaver D."/>
            <person name="Berka R."/>
            <person name="Labutti K."/>
            <person name="Lipzen A."/>
            <person name="Aerts A."/>
            <person name="Barry K."/>
            <person name="Henrissat B."/>
            <person name="Blanchette R."/>
            <person name="Grigoriev I."/>
            <person name="Cullen D."/>
        </authorList>
    </citation>
    <scope>NUCLEOTIDE SEQUENCE [LARGE SCALE GENOMIC DNA]</scope>
    <source>
        <strain evidence="6 7">MAD-698-R-SB12</strain>
    </source>
</reference>
<dbReference type="Gene3D" id="1.20.1250.20">
    <property type="entry name" value="MFS general substrate transporter like domains"/>
    <property type="match status" value="2"/>
</dbReference>
<dbReference type="Pfam" id="PF00083">
    <property type="entry name" value="Sugar_tr"/>
    <property type="match status" value="1"/>
</dbReference>
<dbReference type="RefSeq" id="XP_024335246.1">
    <property type="nucleotide sequence ID" value="XM_024479704.1"/>
</dbReference>
<evidence type="ECO:0000256" key="3">
    <source>
        <dbReference type="ARBA" id="ARBA00022989"/>
    </source>
</evidence>
<dbReference type="PANTHER" id="PTHR48022">
    <property type="entry name" value="PLASTIDIC GLUCOSE TRANSPORTER 4"/>
    <property type="match status" value="1"/>
</dbReference>
<comment type="subcellular location">
    <subcellularLocation>
        <location evidence="1">Membrane</location>
        <topology evidence="1">Multi-pass membrane protein</topology>
    </subcellularLocation>
</comment>
<evidence type="ECO:0000313" key="7">
    <source>
        <dbReference type="Proteomes" id="UP000194127"/>
    </source>
</evidence>
<dbReference type="Proteomes" id="UP000194127">
    <property type="component" value="Unassembled WGS sequence"/>
</dbReference>
<feature type="transmembrane region" description="Helical" evidence="5">
    <location>
        <begin position="76"/>
        <end position="101"/>
    </location>
</feature>
<name>A0A1X6MQH6_9APHY</name>
<keyword evidence="2 5" id="KW-0812">Transmembrane</keyword>
<dbReference type="InterPro" id="IPR005828">
    <property type="entry name" value="MFS_sugar_transport-like"/>
</dbReference>
<dbReference type="AlphaFoldDB" id="A0A1X6MQH6"/>
<dbReference type="GeneID" id="36324654"/>
<organism evidence="6 7">
    <name type="scientific">Postia placenta MAD-698-R-SB12</name>
    <dbReference type="NCBI Taxonomy" id="670580"/>
    <lineage>
        <taxon>Eukaryota</taxon>
        <taxon>Fungi</taxon>
        <taxon>Dikarya</taxon>
        <taxon>Basidiomycota</taxon>
        <taxon>Agaricomycotina</taxon>
        <taxon>Agaricomycetes</taxon>
        <taxon>Polyporales</taxon>
        <taxon>Adustoporiaceae</taxon>
        <taxon>Rhodonia</taxon>
    </lineage>
</organism>
<sequence>MMLHGKRIAWYGIGTEYLNAIVPVWSAEVASHTSRGTFIASGLTLNIFGVVVAYWIEFSLGFIDEGKGQLRWRLSTAIEVIPVLMLMITYTLCTLFGIFCIDRVGRRIGLWWGAVGHGISLILAGALSSKDHLDKRSSTTANRTLEEMWDEETCCKAWQERRSEVATCEE</sequence>
<dbReference type="InterPro" id="IPR036259">
    <property type="entry name" value="MFS_trans_sf"/>
</dbReference>
<dbReference type="OrthoDB" id="2544694at2759"/>
<evidence type="ECO:0000313" key="6">
    <source>
        <dbReference type="EMBL" id="OSX58452.1"/>
    </source>
</evidence>
<proteinExistence type="predicted"/>
<evidence type="ECO:0000256" key="4">
    <source>
        <dbReference type="ARBA" id="ARBA00023136"/>
    </source>
</evidence>
<dbReference type="PANTHER" id="PTHR48022:SF78">
    <property type="entry name" value="MONOSACCHARIDE TRANSPORTER, PUTATIVE (AFU_ORTHOLOGUE AFUA_2G02110)-RELATED"/>
    <property type="match status" value="1"/>
</dbReference>
<evidence type="ECO:0000256" key="1">
    <source>
        <dbReference type="ARBA" id="ARBA00004141"/>
    </source>
</evidence>
<dbReference type="InterPro" id="IPR050360">
    <property type="entry name" value="MFS_Sugar_Transporters"/>
</dbReference>
<evidence type="ECO:0000256" key="5">
    <source>
        <dbReference type="SAM" id="Phobius"/>
    </source>
</evidence>
<gene>
    <name evidence="6" type="ORF">POSPLADRAFT_1049286</name>
</gene>
<feature type="transmembrane region" description="Helical" evidence="5">
    <location>
        <begin position="108"/>
        <end position="127"/>
    </location>
</feature>
<dbReference type="GO" id="GO:0016020">
    <property type="term" value="C:membrane"/>
    <property type="evidence" value="ECO:0007669"/>
    <property type="project" value="UniProtKB-SubCell"/>
</dbReference>
<keyword evidence="7" id="KW-1185">Reference proteome</keyword>
<dbReference type="STRING" id="670580.A0A1X6MQH6"/>
<dbReference type="GO" id="GO:0005351">
    <property type="term" value="F:carbohydrate:proton symporter activity"/>
    <property type="evidence" value="ECO:0007669"/>
    <property type="project" value="TreeGrafter"/>
</dbReference>
<dbReference type="EMBL" id="KZ110604">
    <property type="protein sequence ID" value="OSX58452.1"/>
    <property type="molecule type" value="Genomic_DNA"/>
</dbReference>
<feature type="transmembrane region" description="Helical" evidence="5">
    <location>
        <begin position="38"/>
        <end position="56"/>
    </location>
</feature>
<keyword evidence="3 5" id="KW-1133">Transmembrane helix</keyword>
<accession>A0A1X6MQH6</accession>
<evidence type="ECO:0000256" key="2">
    <source>
        <dbReference type="ARBA" id="ARBA00022692"/>
    </source>
</evidence>
<evidence type="ECO:0008006" key="8">
    <source>
        <dbReference type="Google" id="ProtNLM"/>
    </source>
</evidence>
<protein>
    <recommendedName>
        <fullName evidence="8">Major facilitator superfamily (MFS) profile domain-containing protein</fullName>
    </recommendedName>
</protein>